<dbReference type="AlphaFoldDB" id="A0A4Q7ZH68"/>
<dbReference type="PANTHER" id="PTHR35526:SF3">
    <property type="entry name" value="ANTI-SIGMA-F FACTOR RSBW"/>
    <property type="match status" value="1"/>
</dbReference>
<organism evidence="2 3">
    <name type="scientific">Krasilnikovia cinnamomea</name>
    <dbReference type="NCBI Taxonomy" id="349313"/>
    <lineage>
        <taxon>Bacteria</taxon>
        <taxon>Bacillati</taxon>
        <taxon>Actinomycetota</taxon>
        <taxon>Actinomycetes</taxon>
        <taxon>Micromonosporales</taxon>
        <taxon>Micromonosporaceae</taxon>
        <taxon>Krasilnikovia</taxon>
    </lineage>
</organism>
<dbReference type="Gene3D" id="3.30.565.10">
    <property type="entry name" value="Histidine kinase-like ATPase, C-terminal domain"/>
    <property type="match status" value="1"/>
</dbReference>
<evidence type="ECO:0008006" key="4">
    <source>
        <dbReference type="Google" id="ProtNLM"/>
    </source>
</evidence>
<dbReference type="InterPro" id="IPR050267">
    <property type="entry name" value="Anti-sigma-factor_SerPK"/>
</dbReference>
<evidence type="ECO:0000313" key="3">
    <source>
        <dbReference type="Proteomes" id="UP000292564"/>
    </source>
</evidence>
<evidence type="ECO:0000313" key="2">
    <source>
        <dbReference type="EMBL" id="RZU50128.1"/>
    </source>
</evidence>
<name>A0A4Q7ZH68_9ACTN</name>
<feature type="region of interest" description="Disordered" evidence="1">
    <location>
        <begin position="221"/>
        <end position="246"/>
    </location>
</feature>
<dbReference type="Proteomes" id="UP000292564">
    <property type="component" value="Unassembled WGS sequence"/>
</dbReference>
<proteinExistence type="predicted"/>
<evidence type="ECO:0000256" key="1">
    <source>
        <dbReference type="SAM" id="MobiDB-lite"/>
    </source>
</evidence>
<keyword evidence="3" id="KW-1185">Reference proteome</keyword>
<dbReference type="RefSeq" id="WP_130509106.1">
    <property type="nucleotide sequence ID" value="NZ_SHKY01000001.1"/>
</dbReference>
<dbReference type="OrthoDB" id="3364147at2"/>
<comment type="caution">
    <text evidence="2">The sequence shown here is derived from an EMBL/GenBank/DDBJ whole genome shotgun (WGS) entry which is preliminary data.</text>
</comment>
<dbReference type="EMBL" id="SHKY01000001">
    <property type="protein sequence ID" value="RZU50128.1"/>
    <property type="molecule type" value="Genomic_DNA"/>
</dbReference>
<protein>
    <recommendedName>
        <fullName evidence="4">Histidine kinase-like protein</fullName>
    </recommendedName>
</protein>
<dbReference type="SUPFAM" id="SSF55874">
    <property type="entry name" value="ATPase domain of HSP90 chaperone/DNA topoisomerase II/histidine kinase"/>
    <property type="match status" value="1"/>
</dbReference>
<reference evidence="2 3" key="1">
    <citation type="submission" date="2019-02" db="EMBL/GenBank/DDBJ databases">
        <title>Sequencing the genomes of 1000 actinobacteria strains.</title>
        <authorList>
            <person name="Klenk H.-P."/>
        </authorList>
    </citation>
    <scope>NUCLEOTIDE SEQUENCE [LARGE SCALE GENOMIC DNA]</scope>
    <source>
        <strain evidence="2 3">DSM 45162</strain>
    </source>
</reference>
<accession>A0A4Q7ZH68</accession>
<sequence>MRRDQLPFLLANPRRNHAAAWASRTPDQSVTVVGDFDTTLTEVGLHGRWDPHLKAKAAHMLRSCLVGQPAGVIADLHDLSDPAGESTPLWCAARTWGAHTPSPVPVVVCLPTAAPLAAIITCRAAQWNVPVYPSLPEARAALKCHTLRAQRMTLHLEPEVDILPLVAQTIGDACAAWDLMPLHRAASAVLTELVSNAIEHAGTRIDVAVTRRPSGLHLAVHDRDPRLPHLPGAAPGGSGDPARHGDGLRLVHTSATAWGALPTRTGKIVWAVLTTKGTSERSLRPSAIPGTTGPRRR</sequence>
<dbReference type="CDD" id="cd16936">
    <property type="entry name" value="HATPase_RsbW-like"/>
    <property type="match status" value="1"/>
</dbReference>
<gene>
    <name evidence="2" type="ORF">EV385_1893</name>
</gene>
<dbReference type="InterPro" id="IPR036890">
    <property type="entry name" value="HATPase_C_sf"/>
</dbReference>
<dbReference type="PANTHER" id="PTHR35526">
    <property type="entry name" value="ANTI-SIGMA-F FACTOR RSBW-RELATED"/>
    <property type="match status" value="1"/>
</dbReference>